<dbReference type="OrthoDB" id="2562973at2759"/>
<organism evidence="1 2">
    <name type="scientific">Fusarium piperis</name>
    <dbReference type="NCBI Taxonomy" id="1435070"/>
    <lineage>
        <taxon>Eukaryota</taxon>
        <taxon>Fungi</taxon>
        <taxon>Dikarya</taxon>
        <taxon>Ascomycota</taxon>
        <taxon>Pezizomycotina</taxon>
        <taxon>Sordariomycetes</taxon>
        <taxon>Hypocreomycetidae</taxon>
        <taxon>Hypocreales</taxon>
        <taxon>Nectriaceae</taxon>
        <taxon>Fusarium</taxon>
        <taxon>Fusarium solani species complex</taxon>
    </lineage>
</organism>
<proteinExistence type="predicted"/>
<reference evidence="1" key="1">
    <citation type="submission" date="2022-10" db="EMBL/GenBank/DDBJ databases">
        <title>Tapping the CABI collections for fungal endophytes: first genome assemblies for Collariella, Neodidymelliopsis, Ascochyta clinopodiicola, Didymella pomorum, Didymosphaeria variabile, Neocosmospora piperis and Neocucurbitaria cava.</title>
        <authorList>
            <person name="Hill R."/>
        </authorList>
    </citation>
    <scope>NUCLEOTIDE SEQUENCE</scope>
    <source>
        <strain evidence="1">IMI 366586</strain>
    </source>
</reference>
<sequence>MFGQVFCSEIVLGGCLQVSKTLDAKEQEKESMVRSAFKAFVGVAVGFPQVASVSFKASHENQDHKDQGSKDTKQQEQLSFNAAGGNTILAAEPPAWLTSVGSDVNSWKVIQQCQLTAVMDVVSVIPSYEEVDKWFLQAALKLTDYVIIPQNRTVNARFKVMFNLQRLQGALAGLKISK</sequence>
<evidence type="ECO:0000313" key="1">
    <source>
        <dbReference type="EMBL" id="KAJ4328964.1"/>
    </source>
</evidence>
<comment type="caution">
    <text evidence="1">The sequence shown here is derived from an EMBL/GenBank/DDBJ whole genome shotgun (WGS) entry which is preliminary data.</text>
</comment>
<keyword evidence="2" id="KW-1185">Reference proteome</keyword>
<name>A0A9W8WMI6_9HYPO</name>
<gene>
    <name evidence="1" type="ORF">N0V84_000535</name>
</gene>
<dbReference type="Proteomes" id="UP001140502">
    <property type="component" value="Unassembled WGS sequence"/>
</dbReference>
<accession>A0A9W8WMI6</accession>
<evidence type="ECO:0000313" key="2">
    <source>
        <dbReference type="Proteomes" id="UP001140502"/>
    </source>
</evidence>
<dbReference type="AlphaFoldDB" id="A0A9W8WMI6"/>
<dbReference type="EMBL" id="JAPEUR010000005">
    <property type="protein sequence ID" value="KAJ4328964.1"/>
    <property type="molecule type" value="Genomic_DNA"/>
</dbReference>
<protein>
    <submittedName>
        <fullName evidence="1">Uncharacterized protein</fullName>
    </submittedName>
</protein>